<dbReference type="InterPro" id="IPR050743">
    <property type="entry name" value="2-oxoacid_DH_E2_comp"/>
</dbReference>
<evidence type="ECO:0000259" key="7">
    <source>
        <dbReference type="PROSITE" id="PS50968"/>
    </source>
</evidence>
<dbReference type="InterPro" id="IPR004167">
    <property type="entry name" value="PSBD"/>
</dbReference>
<accession>A0ABD5UF25</accession>
<dbReference type="SUPFAM" id="SSF52777">
    <property type="entry name" value="CoA-dependent acyltransferases"/>
    <property type="match status" value="1"/>
</dbReference>
<organism evidence="9 10">
    <name type="scientific">Halomarina ordinaria</name>
    <dbReference type="NCBI Taxonomy" id="3033939"/>
    <lineage>
        <taxon>Archaea</taxon>
        <taxon>Methanobacteriati</taxon>
        <taxon>Methanobacteriota</taxon>
        <taxon>Stenosarchaea group</taxon>
        <taxon>Halobacteria</taxon>
        <taxon>Halobacteriales</taxon>
        <taxon>Natronomonadaceae</taxon>
        <taxon>Halomarina</taxon>
    </lineage>
</organism>
<dbReference type="Pfam" id="PF00364">
    <property type="entry name" value="Biotin_lipoyl"/>
    <property type="match status" value="1"/>
</dbReference>
<evidence type="ECO:0000256" key="5">
    <source>
        <dbReference type="ARBA" id="ARBA00023315"/>
    </source>
</evidence>
<feature type="region of interest" description="Disordered" evidence="6">
    <location>
        <begin position="90"/>
        <end position="129"/>
    </location>
</feature>
<dbReference type="Pfam" id="PF00198">
    <property type="entry name" value="2-oxoacid_dh"/>
    <property type="match status" value="1"/>
</dbReference>
<reference evidence="9 10" key="1">
    <citation type="journal article" date="2019" name="Int. J. Syst. Evol. Microbiol.">
        <title>The Global Catalogue of Microorganisms (GCM) 10K type strain sequencing project: providing services to taxonomists for standard genome sequencing and annotation.</title>
        <authorList>
            <consortium name="The Broad Institute Genomics Platform"/>
            <consortium name="The Broad Institute Genome Sequencing Center for Infectious Disease"/>
            <person name="Wu L."/>
            <person name="Ma J."/>
        </authorList>
    </citation>
    <scope>NUCLEOTIDE SEQUENCE [LARGE SCALE GENOMIC DNA]</scope>
    <source>
        <strain evidence="9 10">PSRA2</strain>
    </source>
</reference>
<comment type="similarity">
    <text evidence="2">Belongs to the 2-oxoacid dehydrogenase family.</text>
</comment>
<evidence type="ECO:0000256" key="3">
    <source>
        <dbReference type="ARBA" id="ARBA00022679"/>
    </source>
</evidence>
<evidence type="ECO:0000256" key="2">
    <source>
        <dbReference type="ARBA" id="ARBA00007317"/>
    </source>
</evidence>
<evidence type="ECO:0000256" key="1">
    <source>
        <dbReference type="ARBA" id="ARBA00001938"/>
    </source>
</evidence>
<sequence length="409" mass="44279">MVDVVRIPKLGLSDAGELVSWEVDVGAPVSAGQVVAVLESEKASAEIESPSEGVLLTTYVEEGDEVAIEVGRPLAVVGADGEAVPSLEDLEREGASAESTASDAVKSAVTPVSDDEPPDTERADVKTTPRAQRRLQEVDVDLTTIEGTGPQGAITEDDIEAYLETREAETRGQAPATTGDLTVTESRELSGIRKTIADRLSRSAREKPHVMGTREVSIERLERVRARLDEEYDVALSLNDLLLHFVGRVLEDLPAFNAHFEDDTHELIDEVNVGYAVDGPRGLVVPVIREVPRRSLPELSEARRSVVQRVLDDDFDPADLRGGTFTVTNVGVFDMDVSYSIINPPEVAILAIGRRKYAPVERDGEVDFESVITFSLTIDHRVLDGADSGAFLDRLAEYVESPGAALDAR</sequence>
<keyword evidence="10" id="KW-1185">Reference proteome</keyword>
<feature type="domain" description="Peripheral subunit-binding (PSBD)" evidence="8">
    <location>
        <begin position="126"/>
        <end position="163"/>
    </location>
</feature>
<name>A0ABD5UF25_9EURY</name>
<dbReference type="PANTHER" id="PTHR43178">
    <property type="entry name" value="DIHYDROLIPOAMIDE ACETYLTRANSFERASE COMPONENT OF PYRUVATE DEHYDROGENASE COMPLEX"/>
    <property type="match status" value="1"/>
</dbReference>
<evidence type="ECO:0000313" key="9">
    <source>
        <dbReference type="EMBL" id="MFC6837792.1"/>
    </source>
</evidence>
<dbReference type="AlphaFoldDB" id="A0ABD5UF25"/>
<dbReference type="PROSITE" id="PS50968">
    <property type="entry name" value="BIOTINYL_LIPOYL"/>
    <property type="match status" value="1"/>
</dbReference>
<dbReference type="EMBL" id="JBHSXM010000002">
    <property type="protein sequence ID" value="MFC6837792.1"/>
    <property type="molecule type" value="Genomic_DNA"/>
</dbReference>
<dbReference type="Gene3D" id="2.40.50.100">
    <property type="match status" value="1"/>
</dbReference>
<keyword evidence="5 9" id="KW-0012">Acyltransferase</keyword>
<dbReference type="PANTHER" id="PTHR43178:SF5">
    <property type="entry name" value="LIPOAMIDE ACYLTRANSFERASE COMPONENT OF BRANCHED-CHAIN ALPHA-KETO ACID DEHYDROGENASE COMPLEX, MITOCHONDRIAL"/>
    <property type="match status" value="1"/>
</dbReference>
<dbReference type="InterPro" id="IPR011053">
    <property type="entry name" value="Single_hybrid_motif"/>
</dbReference>
<dbReference type="SUPFAM" id="SSF51230">
    <property type="entry name" value="Single hybrid motif"/>
    <property type="match status" value="1"/>
</dbReference>
<dbReference type="PROSITE" id="PS51826">
    <property type="entry name" value="PSBD"/>
    <property type="match status" value="1"/>
</dbReference>
<dbReference type="InterPro" id="IPR036625">
    <property type="entry name" value="E3-bd_dom_sf"/>
</dbReference>
<dbReference type="InterPro" id="IPR001078">
    <property type="entry name" value="2-oxoacid_DH_actylTfrase"/>
</dbReference>
<dbReference type="InterPro" id="IPR023213">
    <property type="entry name" value="CAT-like_dom_sf"/>
</dbReference>
<keyword evidence="4" id="KW-0450">Lipoyl</keyword>
<comment type="caution">
    <text evidence="9">The sequence shown here is derived from an EMBL/GenBank/DDBJ whole genome shotgun (WGS) entry which is preliminary data.</text>
</comment>
<evidence type="ECO:0000256" key="6">
    <source>
        <dbReference type="SAM" id="MobiDB-lite"/>
    </source>
</evidence>
<gene>
    <name evidence="9" type="ORF">ACFQHK_14960</name>
</gene>
<dbReference type="Pfam" id="PF02817">
    <property type="entry name" value="E3_binding"/>
    <property type="match status" value="1"/>
</dbReference>
<dbReference type="Gene3D" id="3.30.559.10">
    <property type="entry name" value="Chloramphenicol acetyltransferase-like domain"/>
    <property type="match status" value="1"/>
</dbReference>
<evidence type="ECO:0000256" key="4">
    <source>
        <dbReference type="ARBA" id="ARBA00022823"/>
    </source>
</evidence>
<comment type="cofactor">
    <cofactor evidence="1">
        <name>(R)-lipoate</name>
        <dbReference type="ChEBI" id="CHEBI:83088"/>
    </cofactor>
</comment>
<dbReference type="RefSeq" id="WP_304449507.1">
    <property type="nucleotide sequence ID" value="NZ_JARRAH010000002.1"/>
</dbReference>
<dbReference type="InterPro" id="IPR003016">
    <property type="entry name" value="2-oxoA_DH_lipoyl-BS"/>
</dbReference>
<dbReference type="EC" id="2.3.1.-" evidence="9"/>
<protein>
    <submittedName>
        <fullName evidence="9">Dihydrolipoamide acetyltransferase family protein</fullName>
        <ecNumber evidence="9">2.3.1.-</ecNumber>
    </submittedName>
</protein>
<proteinExistence type="inferred from homology"/>
<dbReference type="Gene3D" id="4.10.320.10">
    <property type="entry name" value="E3-binding domain"/>
    <property type="match status" value="1"/>
</dbReference>
<dbReference type="PROSITE" id="PS00189">
    <property type="entry name" value="LIPOYL"/>
    <property type="match status" value="1"/>
</dbReference>
<evidence type="ECO:0000259" key="8">
    <source>
        <dbReference type="PROSITE" id="PS51826"/>
    </source>
</evidence>
<dbReference type="InterPro" id="IPR000089">
    <property type="entry name" value="Biotin_lipoyl"/>
</dbReference>
<keyword evidence="3 9" id="KW-0808">Transferase</keyword>
<dbReference type="SUPFAM" id="SSF47005">
    <property type="entry name" value="Peripheral subunit-binding domain of 2-oxo acid dehydrogenase complex"/>
    <property type="match status" value="1"/>
</dbReference>
<dbReference type="GO" id="GO:0016746">
    <property type="term" value="F:acyltransferase activity"/>
    <property type="evidence" value="ECO:0007669"/>
    <property type="project" value="UniProtKB-KW"/>
</dbReference>
<feature type="domain" description="Lipoyl-binding" evidence="7">
    <location>
        <begin position="2"/>
        <end position="78"/>
    </location>
</feature>
<dbReference type="Proteomes" id="UP001596406">
    <property type="component" value="Unassembled WGS sequence"/>
</dbReference>
<dbReference type="CDD" id="cd06849">
    <property type="entry name" value="lipoyl_domain"/>
    <property type="match status" value="1"/>
</dbReference>
<evidence type="ECO:0000313" key="10">
    <source>
        <dbReference type="Proteomes" id="UP001596406"/>
    </source>
</evidence>